<dbReference type="InterPro" id="IPR042177">
    <property type="entry name" value="Cell/Rod_1"/>
</dbReference>
<feature type="coiled-coil region" evidence="6">
    <location>
        <begin position="64"/>
        <end position="91"/>
    </location>
</feature>
<evidence type="ECO:0000256" key="1">
    <source>
        <dbReference type="ARBA" id="ARBA00009369"/>
    </source>
</evidence>
<evidence type="ECO:0000259" key="7">
    <source>
        <dbReference type="Pfam" id="PF04085"/>
    </source>
</evidence>
<evidence type="ECO:0000313" key="9">
    <source>
        <dbReference type="Proteomes" id="UP000177507"/>
    </source>
</evidence>
<organism evidence="8 9">
    <name type="scientific">Candidatus Yanofskybacteria bacterium RIFCSPHIGHO2_01_FULL_44_17</name>
    <dbReference type="NCBI Taxonomy" id="1802668"/>
    <lineage>
        <taxon>Bacteria</taxon>
        <taxon>Candidatus Yanofskyibacteriota</taxon>
    </lineage>
</organism>
<evidence type="ECO:0000256" key="4">
    <source>
        <dbReference type="ARBA" id="ARBA00032089"/>
    </source>
</evidence>
<dbReference type="Gene3D" id="2.40.10.350">
    <property type="entry name" value="Rod shape-determining protein MreC, domain 2"/>
    <property type="match status" value="1"/>
</dbReference>
<comment type="similarity">
    <text evidence="1 5">Belongs to the MreC family.</text>
</comment>
<dbReference type="InterPro" id="IPR055342">
    <property type="entry name" value="MreC_beta-barrel_core"/>
</dbReference>
<dbReference type="NCBIfam" id="TIGR00219">
    <property type="entry name" value="mreC"/>
    <property type="match status" value="1"/>
</dbReference>
<evidence type="ECO:0000256" key="3">
    <source>
        <dbReference type="ARBA" id="ARBA00022960"/>
    </source>
</evidence>
<dbReference type="Proteomes" id="UP000177507">
    <property type="component" value="Unassembled WGS sequence"/>
</dbReference>
<evidence type="ECO:0000313" key="8">
    <source>
        <dbReference type="EMBL" id="OGN05166.1"/>
    </source>
</evidence>
<sequence>MIKINFYKKYAAVLFLVVAVLIFNHYAVGDFLQDIFYGAITKPSILLDESLARISKISSGFLKAQRITDENSKLKEENNMLLGELAQAEGLKRENQFLRDQLGVTRKSDAELLIVKLFNIQRGAVSSTVLINKGQKDGILKSMPVIAAGNVLVGIVNEVFDTSSLVLLLNDPRVKIDGRVQDSRILVKTDGRLGDELGLDLVAVGDEVNEGDVVVTSGLDGLPESLLVARVSRVETPSGALFKIVAARPFFDPSLGSNLFVILVRTLF</sequence>
<dbReference type="EMBL" id="MGJI01000012">
    <property type="protein sequence ID" value="OGN05166.1"/>
    <property type="molecule type" value="Genomic_DNA"/>
</dbReference>
<dbReference type="PANTHER" id="PTHR34138">
    <property type="entry name" value="CELL SHAPE-DETERMINING PROTEIN MREC"/>
    <property type="match status" value="1"/>
</dbReference>
<evidence type="ECO:0000256" key="6">
    <source>
        <dbReference type="SAM" id="Coils"/>
    </source>
</evidence>
<comment type="function">
    <text evidence="5">Involved in formation and maintenance of cell shape.</text>
</comment>
<proteinExistence type="inferred from homology"/>
<keyword evidence="6" id="KW-0175">Coiled coil</keyword>
<dbReference type="AlphaFoldDB" id="A0A1F8EYS3"/>
<dbReference type="InterPro" id="IPR042175">
    <property type="entry name" value="Cell/Rod_MreC_2"/>
</dbReference>
<dbReference type="Pfam" id="PF04085">
    <property type="entry name" value="MreC"/>
    <property type="match status" value="1"/>
</dbReference>
<name>A0A1F8EYS3_9BACT</name>
<dbReference type="STRING" id="1802668.A2831_01635"/>
<dbReference type="GO" id="GO:0008360">
    <property type="term" value="P:regulation of cell shape"/>
    <property type="evidence" value="ECO:0007669"/>
    <property type="project" value="UniProtKB-KW"/>
</dbReference>
<accession>A0A1F8EYS3</accession>
<gene>
    <name evidence="8" type="ORF">A2831_01635</name>
</gene>
<evidence type="ECO:0000256" key="5">
    <source>
        <dbReference type="PIRNR" id="PIRNR038471"/>
    </source>
</evidence>
<dbReference type="PANTHER" id="PTHR34138:SF1">
    <property type="entry name" value="CELL SHAPE-DETERMINING PROTEIN MREC"/>
    <property type="match status" value="1"/>
</dbReference>
<keyword evidence="3 5" id="KW-0133">Cell shape</keyword>
<evidence type="ECO:0000256" key="2">
    <source>
        <dbReference type="ARBA" id="ARBA00013855"/>
    </source>
</evidence>
<comment type="caution">
    <text evidence="8">The sequence shown here is derived from an EMBL/GenBank/DDBJ whole genome shotgun (WGS) entry which is preliminary data.</text>
</comment>
<reference evidence="8 9" key="1">
    <citation type="journal article" date="2016" name="Nat. Commun.">
        <title>Thousands of microbial genomes shed light on interconnected biogeochemical processes in an aquifer system.</title>
        <authorList>
            <person name="Anantharaman K."/>
            <person name="Brown C.T."/>
            <person name="Hug L.A."/>
            <person name="Sharon I."/>
            <person name="Castelle C.J."/>
            <person name="Probst A.J."/>
            <person name="Thomas B.C."/>
            <person name="Singh A."/>
            <person name="Wilkins M.J."/>
            <person name="Karaoz U."/>
            <person name="Brodie E.L."/>
            <person name="Williams K.H."/>
            <person name="Hubbard S.S."/>
            <person name="Banfield J.F."/>
        </authorList>
    </citation>
    <scope>NUCLEOTIDE SEQUENCE [LARGE SCALE GENOMIC DNA]</scope>
</reference>
<dbReference type="InterPro" id="IPR007221">
    <property type="entry name" value="MreC"/>
</dbReference>
<feature type="domain" description="Rod shape-determining protein MreC beta-barrel core" evidence="7">
    <location>
        <begin position="123"/>
        <end position="262"/>
    </location>
</feature>
<dbReference type="GO" id="GO:0005886">
    <property type="term" value="C:plasma membrane"/>
    <property type="evidence" value="ECO:0007669"/>
    <property type="project" value="TreeGrafter"/>
</dbReference>
<dbReference type="Gene3D" id="2.40.10.340">
    <property type="entry name" value="Rod shape-determining protein MreC, domain 1"/>
    <property type="match status" value="1"/>
</dbReference>
<protein>
    <recommendedName>
        <fullName evidence="2 5">Cell shape-determining protein MreC</fullName>
    </recommendedName>
    <alternativeName>
        <fullName evidence="4 5">Cell shape protein MreC</fullName>
    </alternativeName>
</protein>
<dbReference type="PIRSF" id="PIRSF038471">
    <property type="entry name" value="MreC"/>
    <property type="match status" value="1"/>
</dbReference>